<dbReference type="SMART" id="SM00869">
    <property type="entry name" value="Autotransporter"/>
    <property type="match status" value="1"/>
</dbReference>
<organism evidence="4 5">
    <name type="scientific">Rickettsia parkeri str. Tate's Hell</name>
    <dbReference type="NCBI Taxonomy" id="1359189"/>
    <lineage>
        <taxon>Bacteria</taxon>
        <taxon>Pseudomonadati</taxon>
        <taxon>Pseudomonadota</taxon>
        <taxon>Alphaproteobacteria</taxon>
        <taxon>Rickettsiales</taxon>
        <taxon>Rickettsiaceae</taxon>
        <taxon>Rickettsieae</taxon>
        <taxon>Rickettsia</taxon>
        <taxon>spotted fever group</taxon>
    </lineage>
</organism>
<feature type="compositionally biased region" description="Polar residues" evidence="2">
    <location>
        <begin position="145"/>
        <end position="158"/>
    </location>
</feature>
<evidence type="ECO:0000256" key="2">
    <source>
        <dbReference type="SAM" id="MobiDB-lite"/>
    </source>
</evidence>
<feature type="compositionally biased region" description="Low complexity" evidence="2">
    <location>
        <begin position="1500"/>
        <end position="1516"/>
    </location>
</feature>
<evidence type="ECO:0000313" key="5">
    <source>
        <dbReference type="Proteomes" id="UP000035491"/>
    </source>
</evidence>
<keyword evidence="1" id="KW-0175">Coiled coil</keyword>
<accession>A0ABR5DPJ3</accession>
<reference evidence="4 5" key="1">
    <citation type="submission" date="2015-02" db="EMBL/GenBank/DDBJ databases">
        <title>Genome Sequencing of Rickettsiales.</title>
        <authorList>
            <person name="Daugherty S.C."/>
            <person name="Su Q."/>
            <person name="Abolude K."/>
            <person name="Beier-Sexton M."/>
            <person name="Carlyon J.A."/>
            <person name="Carter R."/>
            <person name="Day N.P."/>
            <person name="Dumler S.J."/>
            <person name="Dyachenko V."/>
            <person name="Godinez A."/>
            <person name="Kurtti T.J."/>
            <person name="Lichay M."/>
            <person name="Mullins K.E."/>
            <person name="Ott S."/>
            <person name="Pappas-Brown V."/>
            <person name="Paris D.H."/>
            <person name="Patel P."/>
            <person name="Richards A.L."/>
            <person name="Sadzewicz L."/>
            <person name="Sears K."/>
            <person name="Seidman D."/>
            <person name="Sengamalay N."/>
            <person name="Stenos J."/>
            <person name="Tallon L.J."/>
            <person name="Vincent G."/>
            <person name="Fraser C.M."/>
            <person name="Munderloh U."/>
            <person name="Dunning-Hotopp J.C."/>
        </authorList>
    </citation>
    <scope>NUCLEOTIDE SEQUENCE [LARGE SCALE GENOMIC DNA]</scope>
    <source>
        <strain evidence="4 5">Tate's Hell</strain>
    </source>
</reference>
<evidence type="ECO:0000256" key="1">
    <source>
        <dbReference type="SAM" id="Coils"/>
    </source>
</evidence>
<feature type="region of interest" description="Disordered" evidence="2">
    <location>
        <begin position="420"/>
        <end position="446"/>
    </location>
</feature>
<feature type="coiled-coil region" evidence="1">
    <location>
        <begin position="922"/>
        <end position="974"/>
    </location>
</feature>
<evidence type="ECO:0000313" key="4">
    <source>
        <dbReference type="EMBL" id="KJW00651.1"/>
    </source>
</evidence>
<dbReference type="SUPFAM" id="SSF103515">
    <property type="entry name" value="Autotransporter"/>
    <property type="match status" value="1"/>
</dbReference>
<feature type="domain" description="Autotransporter" evidence="3">
    <location>
        <begin position="1627"/>
        <end position="1911"/>
    </location>
</feature>
<dbReference type="EMBL" id="LAOO01000001">
    <property type="protein sequence ID" value="KJW00651.1"/>
    <property type="molecule type" value="Genomic_DNA"/>
</dbReference>
<feature type="compositionally biased region" description="Acidic residues" evidence="2">
    <location>
        <begin position="1530"/>
        <end position="1547"/>
    </location>
</feature>
<feature type="compositionally biased region" description="Low complexity" evidence="2">
    <location>
        <begin position="245"/>
        <end position="262"/>
    </location>
</feature>
<feature type="region of interest" description="Disordered" evidence="2">
    <location>
        <begin position="1479"/>
        <end position="1558"/>
    </location>
</feature>
<feature type="compositionally biased region" description="Polar residues" evidence="2">
    <location>
        <begin position="167"/>
        <end position="196"/>
    </location>
</feature>
<feature type="compositionally biased region" description="Low complexity" evidence="2">
    <location>
        <begin position="198"/>
        <end position="211"/>
    </location>
</feature>
<dbReference type="PROSITE" id="PS51208">
    <property type="entry name" value="AUTOTRANSPORTER"/>
    <property type="match status" value="1"/>
</dbReference>
<comment type="caution">
    <text evidence="4">The sequence shown here is derived from an EMBL/GenBank/DDBJ whole genome shotgun (WGS) entry which is preliminary data.</text>
</comment>
<name>A0ABR5DPJ3_RICPA</name>
<dbReference type="Gene3D" id="2.40.128.130">
    <property type="entry name" value="Autotransporter beta-domain"/>
    <property type="match status" value="1"/>
</dbReference>
<proteinExistence type="predicted"/>
<dbReference type="Proteomes" id="UP000035491">
    <property type="component" value="Unassembled WGS sequence"/>
</dbReference>
<dbReference type="InterPro" id="IPR005546">
    <property type="entry name" value="Autotransporte_beta"/>
</dbReference>
<dbReference type="InterPro" id="IPR036709">
    <property type="entry name" value="Autotransporte_beta_dom_sf"/>
</dbReference>
<feature type="region of interest" description="Disordered" evidence="2">
    <location>
        <begin position="139"/>
        <end position="262"/>
    </location>
</feature>
<dbReference type="Pfam" id="PF03797">
    <property type="entry name" value="Autotransporter"/>
    <property type="match status" value="1"/>
</dbReference>
<keyword evidence="5" id="KW-1185">Reference proteome</keyword>
<gene>
    <name evidence="4" type="ORF">RPATATE_0091</name>
</gene>
<dbReference type="RefSeq" id="WP_014410262.1">
    <property type="nucleotide sequence ID" value="NZ_LAOO01000001.1"/>
</dbReference>
<protein>
    <submittedName>
        <fullName evidence="4">Autotransporter beta-domain protein</fullName>
    </submittedName>
</protein>
<feature type="coiled-coil region" evidence="1">
    <location>
        <begin position="350"/>
        <end position="377"/>
    </location>
</feature>
<sequence length="1911" mass="214058">MNKLTEQHLLKKSRFLKYSLLASISVGAAIPFEGMAMSKEAFRIDLSSKLLNHVSRLNGNKDTTNTPKQIGTVIVSEPEINTYTPSEIREMKISNKPKAYNPLKDVPIEDHYKVVARSKSDVGKARKVRPITRCKTFAGIEKTEQSQNTYTPESTEQMPQKPEIIITASSPTVSPASNSFITAPNTPNTTLTSPEHYTTAPGTSSSTPATPYQSTSDSKPNDSLGANPPPNINTNSKAARRLSFSSSDPQQQAVQSSSQVKSEVLPKPTFVPLPIKKRSTEIVAGMVSNISRVNEMIGIKLAEVTQAIKDTTDKKDKKRLQKLYTQLTSTQKTTETLKSRAEEIETKIKIGKNKDKIKKLEKELTSKNNKADRLFQKIEKIDIPANKVSIKSQETVPVTTASTEVSAFQAQQARINEARQGVFNKNKSSGDNVRKSSAGIKREKKKQEAQKQLLEIKKQEKAIKTASDKAKEVAASAKKETSRTALRAMQDKMNIEENLKLLTPVVYNSSTGPTYKQSPKAKPTIPLSHGVQRILGEQPEDEEGYLVPIKVQQQPYQKIEDPIPSHSKDIYEAKVSQYINYLNSIQPNQSNQAQIDSVIDSLATEMRKFSADQFSKKLGEIAHLFSIKEYEGLFEKLYEIQQARILETQKVYEQAEISQPYAEYEENSRKSSTPVLSRSSSAKSVNFEEKSAFLQTTTTDESLRSDNNWKNSALYSSSPKLDKRGLEYLDLAGDAFVQNLKQPDTLTIETLGLITPTQNTTVAKSDSSRKNNVSGSISEIQQLQSEKMRTETLGVQDDLGLDLHYAPQETLTEESTYLVSSKKKQGNIIKKALSKVGSILQTNYAENRRRKRDGETSKQRTVYQEGEFGHVWGNENHKESSLSVVSGCIKKATQLISLLDAKRTAILQTTSPSQRRSVSLVLQEIENDYREAIKISQKLQQVLIRKPEDIKAYNAKAEKKLDAIKSRADKHFNNIEIDVDVGFNPNGGNSHSMPTANMDSLPKNLAVTPPINVGSLYNSPQAQQFREDHKNIIINDRSQGRLNLVDSTIKKGTQPLSNLSTIYESVSYENLASEKIYKTEQPKPSISYTNTSKRKLPIPLFRSAELDKKLEYLDLEDKLLEVEEARIVKEKQAIAKLNQYQDPENLEFKRLAMEALDLSSKESQLKQKRKAIELDKKLEYLDLEDKLLEVEEARIVKEKQAIAKLNQYQDPENLEFKRLAMEALDLSSKESQLKQKRKAIEAEFSLNEKSSSTDVSIRSYSIDDISGVLSDAESNLSHSPSVSGLEDLNNSNVMQLGELKSKHEKIANEYNKELELDTLNKEKILLEGKIKHLDTESKPKVTESKPVFSCSSSVGSINSFSNDDNLNSRDVVTPVDTLNIEINKDYVDTYIRVLSNKIQKIEELSGSSSRSEELNHIKEAMVYISNRIQDVEELDEKMLLAINAQLQEHDEKISSLLREEATDILAQLLLQEMLVSDGKSESTLPAGDEEQEDTEVSRQLSSLPALASSNESALALSDDREKECLALGDSSEDEESYDSGFEEEEETIGQLSDSDGGNLKITEVDTVIPLEQEAKKEMQTQISENAPTLNQAKVVNTIVNNMIRNRLDASMNMSNNMVAVGAGDEEESHIKRGLWMRGMYGTNNHGRVENMTGYRGTNKGATIGFDAEIDNNIVGIAYSNVHSVFKFKNSKNNDKELINSHVVSIYGQKELPKNFALQALISASKNFIKDKTTYSYGDTKIKSNVKHRNHSYNVEALLHYNYLLQSKFVITPNIGLRYGKSRDGVYNETGVNVQEIALTMKENNILSGIVGTKVTVPLKDALKFNNLGLTFQGAVEHNFKEKTQRINRVVKIFDNTFKHNYLIPKQPKTSYNLGTGIIGSIKNTTISLDYNYYLNKHYRSHQGSVKLKVNL</sequence>
<evidence type="ECO:0000259" key="3">
    <source>
        <dbReference type="PROSITE" id="PS51208"/>
    </source>
</evidence>